<evidence type="ECO:0000313" key="2">
    <source>
        <dbReference type="EMBL" id="EKM74187.1"/>
    </source>
</evidence>
<dbReference type="KEGG" id="abp:AGABI1DRAFT95810"/>
<feature type="non-terminal residue" evidence="2">
    <location>
        <position position="1"/>
    </location>
</feature>
<keyword evidence="3" id="KW-1185">Reference proteome</keyword>
<feature type="compositionally biased region" description="Acidic residues" evidence="1">
    <location>
        <begin position="159"/>
        <end position="171"/>
    </location>
</feature>
<name>K5WUG2_AGABU</name>
<evidence type="ECO:0000256" key="1">
    <source>
        <dbReference type="SAM" id="MobiDB-lite"/>
    </source>
</evidence>
<sequence>MESNSANTTTKRKSACICVCGCNRKVSYPTRRAHVAAKRALDETYEDQRVNKQRRSKLPTDQSEEWQEDGRFGAASPEPPQIEDTDFLYQDPPSSLSPRAIRVAEKTRQIITNRWRNPPSQPTPDVQEDACDDDYENEEEDLEWIQGEDGNSVHASDNISDDERESEGEGEGEIRRRLNYRHTAKMAQATDLPIELIDLIFSFLPPNHTEQVQWRRAAAAIGREPRPEGWNLSDHRCRRCGRVCLAMWDYEEQKAWVIQRWGYWGPRQWAIAGFFVLCPCDAMIGNYFGGVG</sequence>
<protein>
    <submittedName>
        <fullName evidence="2">Uncharacterized protein</fullName>
    </submittedName>
</protein>
<dbReference type="EMBL" id="JH971585">
    <property type="protein sequence ID" value="EKM74187.1"/>
    <property type="molecule type" value="Genomic_DNA"/>
</dbReference>
<accession>K5WUG2</accession>
<dbReference type="RefSeq" id="XP_007335173.1">
    <property type="nucleotide sequence ID" value="XM_007335111.1"/>
</dbReference>
<feature type="compositionally biased region" description="Basic and acidic residues" evidence="1">
    <location>
        <begin position="39"/>
        <end position="50"/>
    </location>
</feature>
<dbReference type="Proteomes" id="UP000008493">
    <property type="component" value="Unassembled WGS sequence"/>
</dbReference>
<organism evidence="2 3">
    <name type="scientific">Agaricus bisporus var. burnettii (strain JB137-S8 / ATCC MYA-4627 / FGSC 10392)</name>
    <name type="common">White button mushroom</name>
    <dbReference type="NCBI Taxonomy" id="597362"/>
    <lineage>
        <taxon>Eukaryota</taxon>
        <taxon>Fungi</taxon>
        <taxon>Dikarya</taxon>
        <taxon>Basidiomycota</taxon>
        <taxon>Agaricomycotina</taxon>
        <taxon>Agaricomycetes</taxon>
        <taxon>Agaricomycetidae</taxon>
        <taxon>Agaricales</taxon>
        <taxon>Agaricineae</taxon>
        <taxon>Agaricaceae</taxon>
        <taxon>Agaricus</taxon>
    </lineage>
</organism>
<feature type="compositionally biased region" description="Acidic residues" evidence="1">
    <location>
        <begin position="126"/>
        <end position="143"/>
    </location>
</feature>
<evidence type="ECO:0000313" key="3">
    <source>
        <dbReference type="Proteomes" id="UP000008493"/>
    </source>
</evidence>
<dbReference type="AlphaFoldDB" id="K5WUG2"/>
<gene>
    <name evidence="2" type="ORF">AGABI1DRAFT_95810</name>
</gene>
<reference evidence="3" key="1">
    <citation type="journal article" date="2012" name="Proc. Natl. Acad. Sci. U.S.A.">
        <title>Genome sequence of the button mushroom Agaricus bisporus reveals mechanisms governing adaptation to a humic-rich ecological niche.</title>
        <authorList>
            <person name="Morin E."/>
            <person name="Kohler A."/>
            <person name="Baker A.R."/>
            <person name="Foulongne-Oriol M."/>
            <person name="Lombard V."/>
            <person name="Nagy L.G."/>
            <person name="Ohm R.A."/>
            <person name="Patyshakuliyeva A."/>
            <person name="Brun A."/>
            <person name="Aerts A.L."/>
            <person name="Bailey A.M."/>
            <person name="Billette C."/>
            <person name="Coutinho P.M."/>
            <person name="Deakin G."/>
            <person name="Doddapaneni H."/>
            <person name="Floudas D."/>
            <person name="Grimwood J."/>
            <person name="Hilden K."/>
            <person name="Kuees U."/>
            <person name="LaButti K.M."/>
            <person name="Lapidus A."/>
            <person name="Lindquist E.A."/>
            <person name="Lucas S.M."/>
            <person name="Murat C."/>
            <person name="Riley R.W."/>
            <person name="Salamov A.A."/>
            <person name="Schmutz J."/>
            <person name="Subramanian V."/>
            <person name="Woesten H.A.B."/>
            <person name="Xu J."/>
            <person name="Eastwood D.C."/>
            <person name="Foster G.D."/>
            <person name="Sonnenberg A.S."/>
            <person name="Cullen D."/>
            <person name="de Vries R.P."/>
            <person name="Lundell T."/>
            <person name="Hibbett D.S."/>
            <person name="Henrissat B."/>
            <person name="Burton K.S."/>
            <person name="Kerrigan R.W."/>
            <person name="Challen M.P."/>
            <person name="Grigoriev I.V."/>
            <person name="Martin F."/>
        </authorList>
    </citation>
    <scope>NUCLEOTIDE SEQUENCE [LARGE SCALE GENOMIC DNA]</scope>
    <source>
        <strain evidence="3">JB137-S8 / ATCC MYA-4627 / FGSC 10392</strain>
    </source>
</reference>
<dbReference type="InParanoid" id="K5WUG2"/>
<dbReference type="HOGENOM" id="CLU_954905_0_0_1"/>
<proteinExistence type="predicted"/>
<dbReference type="GeneID" id="18832733"/>
<feature type="region of interest" description="Disordered" evidence="1">
    <location>
        <begin position="38"/>
        <end position="98"/>
    </location>
</feature>
<feature type="region of interest" description="Disordered" evidence="1">
    <location>
        <begin position="110"/>
        <end position="174"/>
    </location>
</feature>